<dbReference type="InterPro" id="IPR015797">
    <property type="entry name" value="NUDIX_hydrolase-like_dom_sf"/>
</dbReference>
<dbReference type="Pfam" id="PF00293">
    <property type="entry name" value="NUDIX"/>
    <property type="match status" value="1"/>
</dbReference>
<accession>A0ABQ5W6X6</accession>
<dbReference type="PROSITE" id="PS51462">
    <property type="entry name" value="NUDIX"/>
    <property type="match status" value="1"/>
</dbReference>
<protein>
    <submittedName>
        <fullName evidence="4">NUDIX domain-containing protein</fullName>
    </submittedName>
</protein>
<name>A0ABQ5W6X6_9HYPH</name>
<comment type="caution">
    <text evidence="4">The sequence shown here is derived from an EMBL/GenBank/DDBJ whole genome shotgun (WGS) entry which is preliminary data.</text>
</comment>
<dbReference type="Proteomes" id="UP001156691">
    <property type="component" value="Unassembled WGS sequence"/>
</dbReference>
<keyword evidence="2" id="KW-0378">Hydrolase</keyword>
<evidence type="ECO:0000313" key="5">
    <source>
        <dbReference type="Proteomes" id="UP001156691"/>
    </source>
</evidence>
<dbReference type="PANTHER" id="PTHR43046:SF16">
    <property type="entry name" value="ADP-RIBOSE PYROPHOSPHATASE YJHB-RELATED"/>
    <property type="match status" value="1"/>
</dbReference>
<dbReference type="EMBL" id="BSNS01000012">
    <property type="protein sequence ID" value="GLQ55716.1"/>
    <property type="molecule type" value="Genomic_DNA"/>
</dbReference>
<evidence type="ECO:0000256" key="1">
    <source>
        <dbReference type="ARBA" id="ARBA00001946"/>
    </source>
</evidence>
<evidence type="ECO:0000256" key="2">
    <source>
        <dbReference type="ARBA" id="ARBA00022801"/>
    </source>
</evidence>
<evidence type="ECO:0000259" key="3">
    <source>
        <dbReference type="PROSITE" id="PS51462"/>
    </source>
</evidence>
<proteinExistence type="predicted"/>
<sequence>MKHRISVGALVLRNERLLLARHCVPGKYDFWAPPGGGVEGDEEMSLAVERETFEETQIRVRADRLAYIDELIDDSGRMVKFWYLAAYVAGEIEVHANPATEESIIEAGWFARGEFPAGYVFPEVLHEAFWEELASGFVAPRKLPLQKAIF</sequence>
<feature type="domain" description="Nudix hydrolase" evidence="3">
    <location>
        <begin position="2"/>
        <end position="133"/>
    </location>
</feature>
<dbReference type="Gene3D" id="3.90.79.10">
    <property type="entry name" value="Nucleoside Triphosphate Pyrophosphohydrolase"/>
    <property type="match status" value="1"/>
</dbReference>
<organism evidence="4 5">
    <name type="scientific">Devosia nitrariae</name>
    <dbReference type="NCBI Taxonomy" id="2071872"/>
    <lineage>
        <taxon>Bacteria</taxon>
        <taxon>Pseudomonadati</taxon>
        <taxon>Pseudomonadota</taxon>
        <taxon>Alphaproteobacteria</taxon>
        <taxon>Hyphomicrobiales</taxon>
        <taxon>Devosiaceae</taxon>
        <taxon>Devosia</taxon>
    </lineage>
</organism>
<dbReference type="RefSeq" id="WP_284341133.1">
    <property type="nucleotide sequence ID" value="NZ_BSNS01000012.1"/>
</dbReference>
<keyword evidence="5" id="KW-1185">Reference proteome</keyword>
<dbReference type="PANTHER" id="PTHR43046">
    <property type="entry name" value="GDP-MANNOSE MANNOSYL HYDROLASE"/>
    <property type="match status" value="1"/>
</dbReference>
<comment type="cofactor">
    <cofactor evidence="1">
        <name>Mg(2+)</name>
        <dbReference type="ChEBI" id="CHEBI:18420"/>
    </cofactor>
</comment>
<dbReference type="InterPro" id="IPR000086">
    <property type="entry name" value="NUDIX_hydrolase_dom"/>
</dbReference>
<dbReference type="SUPFAM" id="SSF55811">
    <property type="entry name" value="Nudix"/>
    <property type="match status" value="1"/>
</dbReference>
<gene>
    <name evidence="4" type="ORF">GCM10010862_29750</name>
</gene>
<reference evidence="5" key="1">
    <citation type="journal article" date="2019" name="Int. J. Syst. Evol. Microbiol.">
        <title>The Global Catalogue of Microorganisms (GCM) 10K type strain sequencing project: providing services to taxonomists for standard genome sequencing and annotation.</title>
        <authorList>
            <consortium name="The Broad Institute Genomics Platform"/>
            <consortium name="The Broad Institute Genome Sequencing Center for Infectious Disease"/>
            <person name="Wu L."/>
            <person name="Ma J."/>
        </authorList>
    </citation>
    <scope>NUCLEOTIDE SEQUENCE [LARGE SCALE GENOMIC DNA]</scope>
    <source>
        <strain evidence="5">NBRC 112416</strain>
    </source>
</reference>
<evidence type="ECO:0000313" key="4">
    <source>
        <dbReference type="EMBL" id="GLQ55716.1"/>
    </source>
</evidence>